<feature type="coiled-coil region" evidence="12">
    <location>
        <begin position="454"/>
        <end position="481"/>
    </location>
</feature>
<dbReference type="FunFam" id="2.40.30.20:FF:000001">
    <property type="entry name" value="ATP synthase subunit alpha"/>
    <property type="match status" value="1"/>
</dbReference>
<dbReference type="FunFam" id="1.20.150.20:FF:000001">
    <property type="entry name" value="ATP synthase subunit alpha"/>
    <property type="match status" value="1"/>
</dbReference>
<keyword evidence="12" id="KW-0175">Coiled coil</keyword>
<gene>
    <name evidence="11 16" type="primary">atpA</name>
    <name evidence="16" type="ORF">HLVA_05820</name>
</gene>
<dbReference type="AlphaFoldDB" id="A0AAU9D625"/>
<evidence type="ECO:0000256" key="4">
    <source>
        <dbReference type="ARBA" id="ARBA00022741"/>
    </source>
</evidence>
<evidence type="ECO:0000256" key="1">
    <source>
        <dbReference type="ARBA" id="ARBA00004170"/>
    </source>
</evidence>
<evidence type="ECO:0000256" key="3">
    <source>
        <dbReference type="ARBA" id="ARBA00022448"/>
    </source>
</evidence>
<dbReference type="GO" id="GO:0005524">
    <property type="term" value="F:ATP binding"/>
    <property type="evidence" value="ECO:0007669"/>
    <property type="project" value="UniProtKB-UniRule"/>
</dbReference>
<feature type="domain" description="ATPase F1/V1/A1 complex alpha/beta subunit N-terminal" evidence="15">
    <location>
        <begin position="25"/>
        <end position="92"/>
    </location>
</feature>
<sequence>MKIKPEEISSIIKTEIENYKKTLDVKNIGTVLQIGDGIARIYGLKNAMAGELLEFPGGVYGMTLNLEENNVGAVLLGDYKGIKEGDTVRSTGRIVEVPVGEELLGRVVDPLGKPIDGKGEIKASKFMPVEKKAPGIVKRKSVHEPLQTGIKSIDGMIPIGKGQRELIIGDRQTGKTAVAIDTILNQKGKEVYCIYVAIGQKRSTVARLVKKLEDEGAMEYTTVVAATASDPAPLQYLSPYSGCTMGEYFMENGKHALIIYDDLSKHAVAYREISLLLRRPPGREAYPGDVFYLHSRLLERASKLRDEDGAGSLTALPIIETQAGDVSAYIPTNVISITDGQIYLESDLFNAGFRPAINAGISVSRVGGAAQIKAMKQVASKVKIELAQYNELAAFAQFGSDLDKATKAQLERGARIMEVLKQEQYSPYPVEEQVVSFYGVTNGYFDDVKLKNVKRFEKELLESLKLNKKDLMDEINAKQKVDDELSEKLSSAIKEFKDGFDNE</sequence>
<keyword evidence="8 11" id="KW-0472">Membrane</keyword>
<comment type="subcellular location">
    <subcellularLocation>
        <location evidence="11">Cell membrane</location>
        <topology evidence="11">Peripheral membrane protein</topology>
    </subcellularLocation>
    <subcellularLocation>
        <location evidence="1">Membrane</location>
        <topology evidence="1">Peripheral membrane protein</topology>
    </subcellularLocation>
</comment>
<dbReference type="GO" id="GO:0005886">
    <property type="term" value="C:plasma membrane"/>
    <property type="evidence" value="ECO:0007669"/>
    <property type="project" value="UniProtKB-SubCell"/>
</dbReference>
<dbReference type="InterPro" id="IPR027417">
    <property type="entry name" value="P-loop_NTPase"/>
</dbReference>
<comment type="catalytic activity">
    <reaction evidence="11">
        <text>ATP + H2O + 4 H(+)(in) = ADP + phosphate + 5 H(+)(out)</text>
        <dbReference type="Rhea" id="RHEA:57720"/>
        <dbReference type="ChEBI" id="CHEBI:15377"/>
        <dbReference type="ChEBI" id="CHEBI:15378"/>
        <dbReference type="ChEBI" id="CHEBI:30616"/>
        <dbReference type="ChEBI" id="CHEBI:43474"/>
        <dbReference type="ChEBI" id="CHEBI:456216"/>
        <dbReference type="EC" id="7.1.2.2"/>
    </reaction>
</comment>
<dbReference type="GO" id="GO:0043531">
    <property type="term" value="F:ADP binding"/>
    <property type="evidence" value="ECO:0007669"/>
    <property type="project" value="TreeGrafter"/>
</dbReference>
<feature type="domain" description="ATPase F1/V1/A1 complex alpha/beta subunit nucleotide-binding" evidence="13">
    <location>
        <begin position="149"/>
        <end position="364"/>
    </location>
</feature>
<feature type="site" description="Required for activity" evidence="11">
    <location>
        <position position="362"/>
    </location>
</feature>
<dbReference type="SUPFAM" id="SSF47917">
    <property type="entry name" value="C-terminal domain of alpha and beta subunits of F1 ATP synthase"/>
    <property type="match status" value="1"/>
</dbReference>
<keyword evidence="17" id="KW-1185">Reference proteome</keyword>
<dbReference type="InterPro" id="IPR036121">
    <property type="entry name" value="ATPase_F1/V1/A1_a/bsu_N_sf"/>
</dbReference>
<comment type="function">
    <text evidence="11">Produces ATP from ADP in the presence of a proton gradient across the membrane. The alpha chain is a regulatory subunit.</text>
</comment>
<feature type="domain" description="ATP synthase alpha subunit C-terminal" evidence="14">
    <location>
        <begin position="371"/>
        <end position="496"/>
    </location>
</feature>
<keyword evidence="3 11" id="KW-0813">Transport</keyword>
<evidence type="ECO:0000313" key="16">
    <source>
        <dbReference type="EMBL" id="BDU50013.1"/>
    </source>
</evidence>
<dbReference type="NCBIfam" id="NF009884">
    <property type="entry name" value="PRK13343.1"/>
    <property type="match status" value="1"/>
</dbReference>
<evidence type="ECO:0000256" key="8">
    <source>
        <dbReference type="ARBA" id="ARBA00023136"/>
    </source>
</evidence>
<dbReference type="InterPro" id="IPR023366">
    <property type="entry name" value="ATP_synth_asu-like_sf"/>
</dbReference>
<dbReference type="EC" id="7.1.2.2" evidence="11"/>
<keyword evidence="10 11" id="KW-0066">ATP synthesis</keyword>
<dbReference type="Pfam" id="PF00306">
    <property type="entry name" value="ATP-synt_ab_C"/>
    <property type="match status" value="1"/>
</dbReference>
<dbReference type="GO" id="GO:0046933">
    <property type="term" value="F:proton-transporting ATP synthase activity, rotational mechanism"/>
    <property type="evidence" value="ECO:0007669"/>
    <property type="project" value="UniProtKB-UniRule"/>
</dbReference>
<dbReference type="NCBIfam" id="TIGR00962">
    <property type="entry name" value="atpA"/>
    <property type="match status" value="1"/>
</dbReference>
<dbReference type="PANTHER" id="PTHR48082">
    <property type="entry name" value="ATP SYNTHASE SUBUNIT ALPHA, MITOCHONDRIAL"/>
    <property type="match status" value="1"/>
</dbReference>
<evidence type="ECO:0000256" key="10">
    <source>
        <dbReference type="ARBA" id="ARBA00023310"/>
    </source>
</evidence>
<feature type="binding site" evidence="11">
    <location>
        <begin position="169"/>
        <end position="176"/>
    </location>
    <ligand>
        <name>ATP</name>
        <dbReference type="ChEBI" id="CHEBI:30616"/>
    </ligand>
</feature>
<dbReference type="EMBL" id="AP027059">
    <property type="protein sequence ID" value="BDU50013.1"/>
    <property type="molecule type" value="Genomic_DNA"/>
</dbReference>
<evidence type="ECO:0000256" key="7">
    <source>
        <dbReference type="ARBA" id="ARBA00023065"/>
    </source>
</evidence>
<dbReference type="Gene3D" id="3.40.50.300">
    <property type="entry name" value="P-loop containing nucleotide triphosphate hydrolases"/>
    <property type="match status" value="1"/>
</dbReference>
<evidence type="ECO:0000259" key="15">
    <source>
        <dbReference type="Pfam" id="PF02874"/>
    </source>
</evidence>
<keyword evidence="7 11" id="KW-0406">Ion transport</keyword>
<dbReference type="PANTHER" id="PTHR48082:SF2">
    <property type="entry name" value="ATP SYNTHASE SUBUNIT ALPHA, MITOCHONDRIAL"/>
    <property type="match status" value="1"/>
</dbReference>
<dbReference type="CDD" id="cd18113">
    <property type="entry name" value="ATP-synt_F1_alpha_C"/>
    <property type="match status" value="1"/>
</dbReference>
<dbReference type="HAMAP" id="MF_01346">
    <property type="entry name" value="ATP_synth_alpha_bact"/>
    <property type="match status" value="1"/>
</dbReference>
<dbReference type="Pfam" id="PF00006">
    <property type="entry name" value="ATP-synt_ab"/>
    <property type="match status" value="1"/>
</dbReference>
<keyword evidence="11" id="KW-1003">Cell membrane</keyword>
<dbReference type="InterPro" id="IPR033732">
    <property type="entry name" value="ATP_synth_F1_a_nt-bd_dom"/>
</dbReference>
<keyword evidence="11" id="KW-0375">Hydrogen ion transport</keyword>
<accession>A0AAU9D625</accession>
<dbReference type="PROSITE" id="PS00152">
    <property type="entry name" value="ATPASE_ALPHA_BETA"/>
    <property type="match status" value="1"/>
</dbReference>
<dbReference type="InterPro" id="IPR038376">
    <property type="entry name" value="ATP_synth_asu_C_sf"/>
</dbReference>
<keyword evidence="5 11" id="KW-0067">ATP-binding</keyword>
<comment type="similarity">
    <text evidence="2 11">Belongs to the ATPase alpha/beta chains family.</text>
</comment>
<keyword evidence="9 11" id="KW-0139">CF(1)</keyword>
<dbReference type="InterPro" id="IPR000793">
    <property type="entry name" value="ATP_synth_asu_C"/>
</dbReference>
<organism evidence="16 17">
    <name type="scientific">Haliovirga abyssi</name>
    <dbReference type="NCBI Taxonomy" id="2996794"/>
    <lineage>
        <taxon>Bacteria</taxon>
        <taxon>Fusobacteriati</taxon>
        <taxon>Fusobacteriota</taxon>
        <taxon>Fusobacteriia</taxon>
        <taxon>Fusobacteriales</taxon>
        <taxon>Haliovirgaceae</taxon>
        <taxon>Haliovirga</taxon>
    </lineage>
</organism>
<evidence type="ECO:0000256" key="11">
    <source>
        <dbReference type="HAMAP-Rule" id="MF_01346"/>
    </source>
</evidence>
<dbReference type="InterPro" id="IPR000194">
    <property type="entry name" value="ATPase_F1/V1/A1_a/bsu_nucl-bd"/>
</dbReference>
<dbReference type="CDD" id="cd01132">
    <property type="entry name" value="F1-ATPase_alpha_CD"/>
    <property type="match status" value="1"/>
</dbReference>
<dbReference type="Pfam" id="PF02874">
    <property type="entry name" value="ATP-synt_ab_N"/>
    <property type="match status" value="1"/>
</dbReference>
<proteinExistence type="inferred from homology"/>
<name>A0AAU9D625_9FUSO</name>
<evidence type="ECO:0000256" key="9">
    <source>
        <dbReference type="ARBA" id="ARBA00023196"/>
    </source>
</evidence>
<dbReference type="Proteomes" id="UP001321582">
    <property type="component" value="Chromosome"/>
</dbReference>
<dbReference type="GO" id="GO:0045259">
    <property type="term" value="C:proton-transporting ATP synthase complex"/>
    <property type="evidence" value="ECO:0007669"/>
    <property type="project" value="UniProtKB-KW"/>
</dbReference>
<dbReference type="FunFam" id="3.40.50.300:FF:000002">
    <property type="entry name" value="ATP synthase subunit alpha"/>
    <property type="match status" value="1"/>
</dbReference>
<dbReference type="InterPro" id="IPR005294">
    <property type="entry name" value="ATP_synth_F1_asu"/>
</dbReference>
<evidence type="ECO:0000259" key="13">
    <source>
        <dbReference type="Pfam" id="PF00006"/>
    </source>
</evidence>
<dbReference type="SUPFAM" id="SSF52540">
    <property type="entry name" value="P-loop containing nucleoside triphosphate hydrolases"/>
    <property type="match status" value="1"/>
</dbReference>
<evidence type="ECO:0000256" key="2">
    <source>
        <dbReference type="ARBA" id="ARBA00008936"/>
    </source>
</evidence>
<dbReference type="CDD" id="cd18116">
    <property type="entry name" value="ATP-synt_F1_alpha_N"/>
    <property type="match status" value="1"/>
</dbReference>
<dbReference type="InterPro" id="IPR020003">
    <property type="entry name" value="ATPase_a/bsu_AS"/>
</dbReference>
<reference evidence="16 17" key="1">
    <citation type="submission" date="2022-11" db="EMBL/GenBank/DDBJ databases">
        <title>Haliovirga abyssi gen. nov., sp. nov., a mesophilic fermentative bacterium isolated from the Iheya North hydrothermal field and the proposal of Haliovirgaceae fam. nov.</title>
        <authorList>
            <person name="Miyazaki U."/>
            <person name="Tame A."/>
            <person name="Miyazaki J."/>
            <person name="Takai K."/>
            <person name="Sawayama S."/>
            <person name="Kitajima M."/>
            <person name="Okamoto A."/>
            <person name="Nakagawa S."/>
        </authorList>
    </citation>
    <scope>NUCLEOTIDE SEQUENCE [LARGE SCALE GENOMIC DNA]</scope>
    <source>
        <strain evidence="16 17">IC12</strain>
    </source>
</reference>
<dbReference type="Gene3D" id="1.20.150.20">
    <property type="entry name" value="ATP synthase alpha/beta chain, C-terminal domain"/>
    <property type="match status" value="1"/>
</dbReference>
<dbReference type="KEGG" id="haby:HLVA_05820"/>
<dbReference type="SUPFAM" id="SSF50615">
    <property type="entry name" value="N-terminal domain of alpha and beta subunits of F1 ATP synthase"/>
    <property type="match status" value="1"/>
</dbReference>
<evidence type="ECO:0000256" key="6">
    <source>
        <dbReference type="ARBA" id="ARBA00022967"/>
    </source>
</evidence>
<protein>
    <recommendedName>
        <fullName evidence="11">ATP synthase subunit alpha</fullName>
        <ecNumber evidence="11">7.1.2.2</ecNumber>
    </recommendedName>
    <alternativeName>
        <fullName evidence="11">ATP synthase F1 sector subunit alpha</fullName>
    </alternativeName>
    <alternativeName>
        <fullName evidence="11">F-ATPase subunit alpha</fullName>
    </alternativeName>
</protein>
<evidence type="ECO:0000259" key="14">
    <source>
        <dbReference type="Pfam" id="PF00306"/>
    </source>
</evidence>
<dbReference type="Gene3D" id="2.40.30.20">
    <property type="match status" value="1"/>
</dbReference>
<evidence type="ECO:0000256" key="12">
    <source>
        <dbReference type="SAM" id="Coils"/>
    </source>
</evidence>
<keyword evidence="6 11" id="KW-1278">Translocase</keyword>
<dbReference type="RefSeq" id="WP_307904950.1">
    <property type="nucleotide sequence ID" value="NZ_AP027059.1"/>
</dbReference>
<dbReference type="PIRSF" id="PIRSF039088">
    <property type="entry name" value="F_ATPase_subunit_alpha"/>
    <property type="match status" value="1"/>
</dbReference>
<keyword evidence="4 11" id="KW-0547">Nucleotide-binding</keyword>
<evidence type="ECO:0000256" key="5">
    <source>
        <dbReference type="ARBA" id="ARBA00022840"/>
    </source>
</evidence>
<dbReference type="InterPro" id="IPR004100">
    <property type="entry name" value="ATPase_F1/V1/A1_a/bsu_N"/>
</dbReference>
<evidence type="ECO:0000313" key="17">
    <source>
        <dbReference type="Proteomes" id="UP001321582"/>
    </source>
</evidence>